<proteinExistence type="predicted"/>
<gene>
    <name evidence="1" type="ORF">GGR00_001624</name>
</gene>
<reference evidence="1 2" key="1">
    <citation type="submission" date="2020-08" db="EMBL/GenBank/DDBJ databases">
        <title>Genomic Encyclopedia of Type Strains, Phase IV (KMG-IV): sequencing the most valuable type-strain genomes for metagenomic binning, comparative biology and taxonomic classification.</title>
        <authorList>
            <person name="Goeker M."/>
        </authorList>
    </citation>
    <scope>NUCLEOTIDE SEQUENCE [LARGE SCALE GENOMIC DNA]</scope>
    <source>
        <strain evidence="1 2">DSM 7051</strain>
    </source>
</reference>
<dbReference type="Proteomes" id="UP000536262">
    <property type="component" value="Unassembled WGS sequence"/>
</dbReference>
<evidence type="ECO:0000313" key="1">
    <source>
        <dbReference type="EMBL" id="MBB6353850.1"/>
    </source>
</evidence>
<evidence type="ECO:0000313" key="2">
    <source>
        <dbReference type="Proteomes" id="UP000536262"/>
    </source>
</evidence>
<accession>A0A7X0KKB5</accession>
<dbReference type="EMBL" id="JACHOU010000003">
    <property type="protein sequence ID" value="MBB6353850.1"/>
    <property type="molecule type" value="Genomic_DNA"/>
</dbReference>
<dbReference type="AlphaFoldDB" id="A0A7X0KKB5"/>
<name>A0A7X0KKB5_9HYPH</name>
<comment type="caution">
    <text evidence="1">The sequence shown here is derived from an EMBL/GenBank/DDBJ whole genome shotgun (WGS) entry which is preliminary data.</text>
</comment>
<organism evidence="1 2">
    <name type="scientific">Aminobacter aganoensis</name>
    <dbReference type="NCBI Taxonomy" id="83264"/>
    <lineage>
        <taxon>Bacteria</taxon>
        <taxon>Pseudomonadati</taxon>
        <taxon>Pseudomonadota</taxon>
        <taxon>Alphaproteobacteria</taxon>
        <taxon>Hyphomicrobiales</taxon>
        <taxon>Phyllobacteriaceae</taxon>
        <taxon>Aminobacter</taxon>
    </lineage>
</organism>
<dbReference type="RefSeq" id="WP_184699082.1">
    <property type="nucleotide sequence ID" value="NZ_BAABEG010000001.1"/>
</dbReference>
<sequence length="82" mass="9106">MSAKTPISTAPTDGSKVTVYWTDRDGQENESVAQYRSLDRLKAAGGQWDESDEGWWAYVDSDTQKRIVPHSWAAPGGDDDDE</sequence>
<keyword evidence="2" id="KW-1185">Reference proteome</keyword>
<protein>
    <submittedName>
        <fullName evidence="1">Uncharacterized protein</fullName>
    </submittedName>
</protein>